<dbReference type="EMBL" id="HE612870">
    <property type="protein sequence ID" value="CCE66063.1"/>
    <property type="molecule type" value="Genomic_DNA"/>
</dbReference>
<name>G8C1N5_TETPH</name>
<protein>
    <recommendedName>
        <fullName evidence="3">Nucleolar protein SWM2</fullName>
    </recommendedName>
</protein>
<sequence length="153" mass="17902">MSIDEIIIDDDILIVFLNNFTENPELLNEFSDSLSVIYESIAKNRIFSSLASSMCQQVFNRWENRNKTVDKNVLRCCLDMWLIIKGTDYDIPKFEEIVSNLIIEEADVSQYFSENDERLEFDEITNEVLVDPLSNLILEEVEVTEFVDEEENE</sequence>
<dbReference type="GO" id="GO:0036261">
    <property type="term" value="P:7-methylguanosine cap hypermethylation"/>
    <property type="evidence" value="ECO:0007669"/>
    <property type="project" value="EnsemblFungi"/>
</dbReference>
<dbReference type="AlphaFoldDB" id="G8C1N5"/>
<reference evidence="5 6" key="1">
    <citation type="journal article" date="2011" name="Proc. Natl. Acad. Sci. U.S.A.">
        <title>Evolutionary erosion of yeast sex chromosomes by mating-type switching accidents.</title>
        <authorList>
            <person name="Gordon J.L."/>
            <person name="Armisen D."/>
            <person name="Proux-Wera E."/>
            <person name="Oheigeartaigh S.S."/>
            <person name="Byrne K.P."/>
            <person name="Wolfe K.H."/>
        </authorList>
    </citation>
    <scope>NUCLEOTIDE SEQUENCE [LARGE SCALE GENOMIC DNA]</scope>
    <source>
        <strain evidence="6">ATCC 24235 / CBS 4417 / NBRC 1672 / NRRL Y-8282 / UCD 70-5</strain>
    </source>
</reference>
<evidence type="ECO:0000256" key="3">
    <source>
        <dbReference type="ARBA" id="ARBA00019533"/>
    </source>
</evidence>
<dbReference type="Pfam" id="PF17083">
    <property type="entry name" value="Swm2"/>
    <property type="match status" value="1"/>
</dbReference>
<organism evidence="5 6">
    <name type="scientific">Tetrapisispora phaffii (strain ATCC 24235 / CBS 4417 / NBRC 1672 / NRRL Y-8282 / UCD 70-5)</name>
    <name type="common">Yeast</name>
    <name type="synonym">Fabospora phaffii</name>
    <dbReference type="NCBI Taxonomy" id="1071381"/>
    <lineage>
        <taxon>Eukaryota</taxon>
        <taxon>Fungi</taxon>
        <taxon>Dikarya</taxon>
        <taxon>Ascomycota</taxon>
        <taxon>Saccharomycotina</taxon>
        <taxon>Saccharomycetes</taxon>
        <taxon>Saccharomycetales</taxon>
        <taxon>Saccharomycetaceae</taxon>
        <taxon>Tetrapisispora</taxon>
    </lineage>
</organism>
<keyword evidence="6" id="KW-1185">Reference proteome</keyword>
<evidence type="ECO:0000256" key="4">
    <source>
        <dbReference type="ARBA" id="ARBA00023242"/>
    </source>
</evidence>
<accession>G8C1N5</accession>
<dbReference type="RefSeq" id="XP_003688497.1">
    <property type="nucleotide sequence ID" value="XM_003688449.1"/>
</dbReference>
<evidence type="ECO:0000313" key="6">
    <source>
        <dbReference type="Proteomes" id="UP000005666"/>
    </source>
</evidence>
<dbReference type="GO" id="GO:0005730">
    <property type="term" value="C:nucleolus"/>
    <property type="evidence" value="ECO:0007669"/>
    <property type="project" value="UniProtKB-SubCell"/>
</dbReference>
<dbReference type="GO" id="GO:0008033">
    <property type="term" value="P:tRNA processing"/>
    <property type="evidence" value="ECO:0007669"/>
    <property type="project" value="EnsemblFungi"/>
</dbReference>
<dbReference type="OrthoDB" id="4033486at2759"/>
<evidence type="ECO:0000256" key="1">
    <source>
        <dbReference type="ARBA" id="ARBA00004604"/>
    </source>
</evidence>
<comment type="similarity">
    <text evidence="2">Belongs to the SWM2 family.</text>
</comment>
<dbReference type="KEGG" id="tpf:TPHA_0O00940"/>
<dbReference type="InterPro" id="IPR031391">
    <property type="entry name" value="Swm2"/>
</dbReference>
<dbReference type="OMA" id="NAVRICE"/>
<gene>
    <name evidence="5" type="primary">TPHA0O00940</name>
    <name evidence="5" type="ordered locus">TPHA_0O00940</name>
</gene>
<comment type="subcellular location">
    <subcellularLocation>
        <location evidence="1">Nucleus</location>
        <location evidence="1">Nucleolus</location>
    </subcellularLocation>
</comment>
<keyword evidence="4" id="KW-0539">Nucleus</keyword>
<dbReference type="Proteomes" id="UP000005666">
    <property type="component" value="Chromosome 15"/>
</dbReference>
<evidence type="ECO:0000313" key="5">
    <source>
        <dbReference type="EMBL" id="CCE66063.1"/>
    </source>
</evidence>
<dbReference type="eggNOG" id="ENOG502S9UQ">
    <property type="taxonomic scope" value="Eukaryota"/>
</dbReference>
<proteinExistence type="inferred from homology"/>
<dbReference type="HOGENOM" id="CLU_147530_0_0_1"/>
<dbReference type="GeneID" id="11530721"/>
<evidence type="ECO:0000256" key="2">
    <source>
        <dbReference type="ARBA" id="ARBA00010032"/>
    </source>
</evidence>